<keyword evidence="2" id="KW-1185">Reference proteome</keyword>
<dbReference type="PANTHER" id="PTHR36529">
    <property type="entry name" value="SLL1095 PROTEIN"/>
    <property type="match status" value="1"/>
</dbReference>
<reference evidence="2" key="1">
    <citation type="submission" date="2016-11" db="EMBL/GenBank/DDBJ databases">
        <title>Trade-off between light-utilization and light-protection in marine flavobacteria.</title>
        <authorList>
            <person name="Kumagai Y."/>
            <person name="Yoshizawa S."/>
            <person name="Kogure K."/>
        </authorList>
    </citation>
    <scope>NUCLEOTIDE SEQUENCE [LARGE SCALE GENOMIC DNA]</scope>
    <source>
        <strain evidence="2">SG-18</strain>
    </source>
</reference>
<keyword evidence="1" id="KW-0808">Transferase</keyword>
<dbReference type="InterPro" id="IPR018641">
    <property type="entry name" value="Trfase_1_rSAM/seldom-assoc"/>
</dbReference>
<dbReference type="RefSeq" id="WP_105002182.1">
    <property type="nucleotide sequence ID" value="NZ_MQVX01000001.1"/>
</dbReference>
<dbReference type="Pfam" id="PF09837">
    <property type="entry name" value="DUF2064"/>
    <property type="match status" value="1"/>
</dbReference>
<evidence type="ECO:0000313" key="2">
    <source>
        <dbReference type="Proteomes" id="UP000239366"/>
    </source>
</evidence>
<dbReference type="Proteomes" id="UP000239366">
    <property type="component" value="Unassembled WGS sequence"/>
</dbReference>
<protein>
    <submittedName>
        <fullName evidence="1">Glycosyltransferase</fullName>
    </submittedName>
</protein>
<evidence type="ECO:0000313" key="1">
    <source>
        <dbReference type="EMBL" id="PQJ16510.1"/>
    </source>
</evidence>
<dbReference type="OrthoDB" id="9798250at2"/>
<dbReference type="SUPFAM" id="SSF53448">
    <property type="entry name" value="Nucleotide-diphospho-sugar transferases"/>
    <property type="match status" value="1"/>
</dbReference>
<comment type="caution">
    <text evidence="1">The sequence shown here is derived from an EMBL/GenBank/DDBJ whole genome shotgun (WGS) entry which is preliminary data.</text>
</comment>
<dbReference type="AlphaFoldDB" id="A0A2S7T9A5"/>
<dbReference type="InterPro" id="IPR029044">
    <property type="entry name" value="Nucleotide-diphossugar_trans"/>
</dbReference>
<dbReference type="EMBL" id="MQVX01000001">
    <property type="protein sequence ID" value="PQJ16510.1"/>
    <property type="molecule type" value="Genomic_DNA"/>
</dbReference>
<dbReference type="PANTHER" id="PTHR36529:SF1">
    <property type="entry name" value="GLYCOSYLTRANSFERASE"/>
    <property type="match status" value="1"/>
</dbReference>
<organism evidence="1 2">
    <name type="scientific">Aureicoccus marinus</name>
    <dbReference type="NCBI Taxonomy" id="754435"/>
    <lineage>
        <taxon>Bacteria</taxon>
        <taxon>Pseudomonadati</taxon>
        <taxon>Bacteroidota</taxon>
        <taxon>Flavobacteriia</taxon>
        <taxon>Flavobacteriales</taxon>
        <taxon>Flavobacteriaceae</taxon>
        <taxon>Aureicoccus</taxon>
    </lineage>
</organism>
<accession>A0A2S7T9A5</accession>
<sequence>MNKIQSTSKELLLVFTRNPELGKCKTRLAATVGDQAALDIYTFLLEHTVHITMPLPMDIWVCYSEAIAESDLWDANRYHKKRQQGHDLGVRMMHLFQEGFDAGYKKIGIIGSDMFHLDSQDLNTAFGLLDKHDYVIGPAEDGGYYFLGMNRFKKEVFQEKDWGTDSVLLDTINDLKNEGYTLLPTRNDVDYYEDIKDIKAFEPFLKHLKE</sequence>
<name>A0A2S7T9A5_9FLAO</name>
<proteinExistence type="predicted"/>
<dbReference type="NCBIfam" id="TIGR04282">
    <property type="entry name" value="glyco_like_cofC"/>
    <property type="match status" value="1"/>
</dbReference>
<dbReference type="Gene3D" id="3.90.550.10">
    <property type="entry name" value="Spore Coat Polysaccharide Biosynthesis Protein SpsA, Chain A"/>
    <property type="match status" value="1"/>
</dbReference>
<gene>
    <name evidence="1" type="ORF">BST99_12995</name>
</gene>
<dbReference type="GO" id="GO:0016740">
    <property type="term" value="F:transferase activity"/>
    <property type="evidence" value="ECO:0007669"/>
    <property type="project" value="UniProtKB-KW"/>
</dbReference>